<name>A0A8S5LYS2_9CAUD</name>
<proteinExistence type="predicted"/>
<dbReference type="InterPro" id="IPR006480">
    <property type="entry name" value="Phage_holin_4_1"/>
</dbReference>
<feature type="transmembrane region" description="Helical" evidence="5">
    <location>
        <begin position="87"/>
        <end position="108"/>
    </location>
</feature>
<protein>
    <submittedName>
        <fullName evidence="6">Holin</fullName>
    </submittedName>
</protein>
<evidence type="ECO:0000256" key="4">
    <source>
        <dbReference type="ARBA" id="ARBA00023136"/>
    </source>
</evidence>
<dbReference type="GO" id="GO:0033644">
    <property type="term" value="C:host cell membrane"/>
    <property type="evidence" value="ECO:0007669"/>
    <property type="project" value="UniProtKB-SubCell"/>
</dbReference>
<evidence type="ECO:0000256" key="1">
    <source>
        <dbReference type="ARBA" id="ARBA00004301"/>
    </source>
</evidence>
<keyword evidence="3 5" id="KW-1133">Transmembrane helix</keyword>
<feature type="transmembrane region" description="Helical" evidence="5">
    <location>
        <begin position="61"/>
        <end position="81"/>
    </location>
</feature>
<reference evidence="6" key="1">
    <citation type="journal article" date="2021" name="Proc. Natl. Acad. Sci. U.S.A.">
        <title>A Catalog of Tens of Thousands of Viruses from Human Metagenomes Reveals Hidden Associations with Chronic Diseases.</title>
        <authorList>
            <person name="Tisza M.J."/>
            <person name="Buck C.B."/>
        </authorList>
    </citation>
    <scope>NUCLEOTIDE SEQUENCE</scope>
    <source>
        <strain evidence="6">CtA995</strain>
    </source>
</reference>
<organism evidence="6">
    <name type="scientific">Siphoviridae sp. ctA995</name>
    <dbReference type="NCBI Taxonomy" id="2826180"/>
    <lineage>
        <taxon>Viruses</taxon>
        <taxon>Duplodnaviria</taxon>
        <taxon>Heunggongvirae</taxon>
        <taxon>Uroviricota</taxon>
        <taxon>Caudoviricetes</taxon>
    </lineage>
</organism>
<evidence type="ECO:0000256" key="3">
    <source>
        <dbReference type="ARBA" id="ARBA00022989"/>
    </source>
</evidence>
<dbReference type="Pfam" id="PF05105">
    <property type="entry name" value="Phage_holin_4_1"/>
    <property type="match status" value="1"/>
</dbReference>
<evidence type="ECO:0000256" key="5">
    <source>
        <dbReference type="SAM" id="Phobius"/>
    </source>
</evidence>
<dbReference type="NCBIfam" id="TIGR01593">
    <property type="entry name" value="holin_tox_secr"/>
    <property type="match status" value="1"/>
</dbReference>
<evidence type="ECO:0000313" key="6">
    <source>
        <dbReference type="EMBL" id="DAD74971.1"/>
    </source>
</evidence>
<keyword evidence="2 5" id="KW-0812">Transmembrane</keyword>
<sequence length="150" mass="16110">MKDNIIQATVSVAIGALAAYFNVLLVPLTILIVVMIIDYATGMTSAWKSGKLESKTGLIGILKKVSYLVLVAVGGVVDYLISAGLAAANVEISITYCCGLIVCVWLIINELISILENLAELGTPIPKFLVNIVRRLKNTVENKTDTDTKE</sequence>
<feature type="transmembrane region" description="Helical" evidence="5">
    <location>
        <begin position="12"/>
        <end position="40"/>
    </location>
</feature>
<keyword evidence="4 5" id="KW-0472">Membrane</keyword>
<evidence type="ECO:0000256" key="2">
    <source>
        <dbReference type="ARBA" id="ARBA00022692"/>
    </source>
</evidence>
<accession>A0A8S5LYS2</accession>
<comment type="subcellular location">
    <subcellularLocation>
        <location evidence="1">Host membrane</location>
        <topology evidence="1">Multi-pass membrane protein</topology>
    </subcellularLocation>
</comment>
<dbReference type="EMBL" id="BK014769">
    <property type="protein sequence ID" value="DAD74971.1"/>
    <property type="molecule type" value="Genomic_DNA"/>
</dbReference>